<evidence type="ECO:0000256" key="1">
    <source>
        <dbReference type="ARBA" id="ARBA00004496"/>
    </source>
</evidence>
<dbReference type="NCBIfam" id="NF040815">
    <property type="entry name" value="recomb_XerA_Arch"/>
    <property type="match status" value="1"/>
</dbReference>
<dbReference type="GO" id="GO:0007059">
    <property type="term" value="P:chromosome segregation"/>
    <property type="evidence" value="ECO:0007669"/>
    <property type="project" value="UniProtKB-UniRule"/>
</dbReference>
<dbReference type="GO" id="GO:0005737">
    <property type="term" value="C:cytoplasm"/>
    <property type="evidence" value="ECO:0007669"/>
    <property type="project" value="UniProtKB-SubCell"/>
</dbReference>
<comment type="similarity">
    <text evidence="3">Belongs to the 'phage' integrase family. XerD subfamily.</text>
</comment>
<comment type="similarity">
    <text evidence="2 11">Belongs to the 'phage' integrase family. XerC subfamily.</text>
</comment>
<comment type="caution">
    <text evidence="15">The sequence shown here is derived from an EMBL/GenBank/DDBJ whole genome shotgun (WGS) entry which is preliminary data.</text>
</comment>
<dbReference type="InterPro" id="IPR011932">
    <property type="entry name" value="Recomb_XerD"/>
</dbReference>
<dbReference type="Gene3D" id="1.10.150.130">
    <property type="match status" value="1"/>
</dbReference>
<protein>
    <recommendedName>
        <fullName evidence="11 12">Tyrosine recombinase XerC</fullName>
    </recommendedName>
</protein>
<feature type="active site" evidence="11">
    <location>
        <position position="207"/>
    </location>
</feature>
<comment type="subcellular location">
    <subcellularLocation>
        <location evidence="1 11">Cytoplasm</location>
    </subcellularLocation>
</comment>
<dbReference type="eggNOG" id="COG4974">
    <property type="taxonomic scope" value="Bacteria"/>
</dbReference>
<dbReference type="HAMAP" id="MF_01808">
    <property type="entry name" value="Recomb_XerC_XerD"/>
    <property type="match status" value="1"/>
</dbReference>
<evidence type="ECO:0000256" key="9">
    <source>
        <dbReference type="ARBA" id="ARBA00023172"/>
    </source>
</evidence>
<gene>
    <name evidence="11" type="primary">xerC</name>
    <name evidence="15" type="ORF">CathTA2_1974</name>
</gene>
<dbReference type="InterPro" id="IPR050090">
    <property type="entry name" value="Tyrosine_recombinase_XerCD"/>
</dbReference>
<dbReference type="InterPro" id="IPR011010">
    <property type="entry name" value="DNA_brk_join_enz"/>
</dbReference>
<keyword evidence="6 11" id="KW-0159">Chromosome partition</keyword>
<dbReference type="InterPro" id="IPR010998">
    <property type="entry name" value="Integrase_recombinase_N"/>
</dbReference>
<keyword evidence="5 11" id="KW-0132">Cell division</keyword>
<dbReference type="GO" id="GO:0003677">
    <property type="term" value="F:DNA binding"/>
    <property type="evidence" value="ECO:0007669"/>
    <property type="project" value="UniProtKB-UniRule"/>
</dbReference>
<keyword evidence="10 11" id="KW-0131">Cell cycle</keyword>
<feature type="active site" evidence="11">
    <location>
        <position position="281"/>
    </location>
</feature>
<organism evidence="15 16">
    <name type="scientific">Caldalkalibacillus thermarum (strain TA2.A1)</name>
    <dbReference type="NCBI Taxonomy" id="986075"/>
    <lineage>
        <taxon>Bacteria</taxon>
        <taxon>Bacillati</taxon>
        <taxon>Bacillota</taxon>
        <taxon>Bacilli</taxon>
        <taxon>Bacillales</taxon>
        <taxon>Bacillaceae</taxon>
        <taxon>Caldalkalibacillus</taxon>
    </lineage>
</organism>
<evidence type="ECO:0000256" key="6">
    <source>
        <dbReference type="ARBA" id="ARBA00022829"/>
    </source>
</evidence>
<feature type="domain" description="Core-binding (CB)" evidence="14">
    <location>
        <begin position="36"/>
        <end position="122"/>
    </location>
</feature>
<feature type="domain" description="Tyr recombinase" evidence="13">
    <location>
        <begin position="143"/>
        <end position="326"/>
    </location>
</feature>
<dbReference type="InterPro" id="IPR044068">
    <property type="entry name" value="CB"/>
</dbReference>
<dbReference type="PROSITE" id="PS51898">
    <property type="entry name" value="TYR_RECOMBINASE"/>
    <property type="match status" value="1"/>
</dbReference>
<dbReference type="Proteomes" id="UP000010716">
    <property type="component" value="Unassembled WGS sequence"/>
</dbReference>
<comment type="function">
    <text evidence="11">Site-specific tyrosine recombinase, which acts by catalyzing the cutting and rejoining of the recombining DNA molecules. The XerC-XerD complex is essential to convert dimers of the bacterial chromosome into monomers to permit their segregation at cell division. It also contributes to the segregational stability of plasmids.</text>
</comment>
<evidence type="ECO:0000256" key="3">
    <source>
        <dbReference type="ARBA" id="ARBA00010450"/>
    </source>
</evidence>
<feature type="active site" evidence="11">
    <location>
        <position position="278"/>
    </location>
</feature>
<dbReference type="GO" id="GO:0051301">
    <property type="term" value="P:cell division"/>
    <property type="evidence" value="ECO:0007669"/>
    <property type="project" value="UniProtKB-UniRule"/>
</dbReference>
<evidence type="ECO:0000313" key="16">
    <source>
        <dbReference type="Proteomes" id="UP000010716"/>
    </source>
</evidence>
<keyword evidence="7 11" id="KW-0229">DNA integration</keyword>
<evidence type="ECO:0000256" key="8">
    <source>
        <dbReference type="ARBA" id="ARBA00023125"/>
    </source>
</evidence>
<dbReference type="NCBIfam" id="TIGR02224">
    <property type="entry name" value="recomb_XerC"/>
    <property type="match status" value="1"/>
</dbReference>
<evidence type="ECO:0000313" key="15">
    <source>
        <dbReference type="EMBL" id="EGL82532.1"/>
    </source>
</evidence>
<dbReference type="InterPro" id="IPR011931">
    <property type="entry name" value="Recomb_XerC"/>
</dbReference>
<dbReference type="GO" id="GO:0006313">
    <property type="term" value="P:DNA transposition"/>
    <property type="evidence" value="ECO:0007669"/>
    <property type="project" value="UniProtKB-UniRule"/>
</dbReference>
<evidence type="ECO:0000256" key="11">
    <source>
        <dbReference type="HAMAP-Rule" id="MF_01808"/>
    </source>
</evidence>
<dbReference type="PANTHER" id="PTHR30349">
    <property type="entry name" value="PHAGE INTEGRASE-RELATED"/>
    <property type="match status" value="1"/>
</dbReference>
<name>F5L824_CALTT</name>
<dbReference type="Pfam" id="PF02899">
    <property type="entry name" value="Phage_int_SAM_1"/>
    <property type="match status" value="1"/>
</dbReference>
<evidence type="ECO:0000259" key="14">
    <source>
        <dbReference type="PROSITE" id="PS51900"/>
    </source>
</evidence>
<proteinExistence type="inferred from homology"/>
<dbReference type="GO" id="GO:0009037">
    <property type="term" value="F:tyrosine-based site-specific recombinase activity"/>
    <property type="evidence" value="ECO:0007669"/>
    <property type="project" value="UniProtKB-UniRule"/>
</dbReference>
<dbReference type="NCBIfam" id="TIGR02225">
    <property type="entry name" value="recomb_XerD"/>
    <property type="match status" value="1"/>
</dbReference>
<dbReference type="NCBIfam" id="NF001399">
    <property type="entry name" value="PRK00283.1"/>
    <property type="match status" value="1"/>
</dbReference>
<sequence length="333" mass="38522">MQFRIFYKIVTFKYCFFADKYANIMMLAASEVVGLAATETMLQAFVDYLQLEKNASPYTLRYYVQDIEDFTRFLKQHGVSNYAAVSYVHIRKYLSLLHDKAYARRTVSRKLSSLRSFFRFLEREGYVAVNPVKMVSTPKLEKKLPQFFFCAEMEQLFQAADRSSPLGLRNLAILETLYATGVRVSELVGLNVDDLDFELGVVLVYGKGAKERYVPFGHYAQEALENYLREGRPLLERHPKEPALFLNCRGRRLTDRSVRRILNQLIENTSLTQKITPHKLRHTFATHLLEGGADLRSVQELLGHVQISSTQIYTHVSNEHLRAVYHKAHPRSK</sequence>
<evidence type="ECO:0000256" key="4">
    <source>
        <dbReference type="ARBA" id="ARBA00022490"/>
    </source>
</evidence>
<evidence type="ECO:0000256" key="5">
    <source>
        <dbReference type="ARBA" id="ARBA00022618"/>
    </source>
</evidence>
<dbReference type="InterPro" id="IPR004107">
    <property type="entry name" value="Integrase_SAM-like_N"/>
</dbReference>
<dbReference type="PANTHER" id="PTHR30349:SF77">
    <property type="entry name" value="TYROSINE RECOMBINASE XERC"/>
    <property type="match status" value="1"/>
</dbReference>
<evidence type="ECO:0000256" key="2">
    <source>
        <dbReference type="ARBA" id="ARBA00006657"/>
    </source>
</evidence>
<feature type="active site" description="O-(3'-phospho-DNA)-tyrosine intermediate" evidence="11">
    <location>
        <position position="313"/>
    </location>
</feature>
<feature type="active site" evidence="11">
    <location>
        <position position="304"/>
    </location>
</feature>
<comment type="subunit">
    <text evidence="11">Forms a cyclic heterotetrameric complex composed of two molecules of XerC and two molecules of XerD.</text>
</comment>
<evidence type="ECO:0000256" key="12">
    <source>
        <dbReference type="NCBIfam" id="TIGR02224"/>
    </source>
</evidence>
<dbReference type="Pfam" id="PF00589">
    <property type="entry name" value="Phage_integrase"/>
    <property type="match status" value="1"/>
</dbReference>
<feature type="active site" evidence="11">
    <location>
        <position position="183"/>
    </location>
</feature>
<keyword evidence="9 11" id="KW-0233">DNA recombination</keyword>
<keyword evidence="8 11" id="KW-0238">DNA-binding</keyword>
<dbReference type="Gene3D" id="1.10.443.10">
    <property type="entry name" value="Intergrase catalytic core"/>
    <property type="match status" value="1"/>
</dbReference>
<evidence type="ECO:0000259" key="13">
    <source>
        <dbReference type="PROSITE" id="PS51898"/>
    </source>
</evidence>
<dbReference type="AlphaFoldDB" id="F5L824"/>
<accession>F5L824</accession>
<dbReference type="InterPro" id="IPR002104">
    <property type="entry name" value="Integrase_catalytic"/>
</dbReference>
<evidence type="ECO:0000256" key="7">
    <source>
        <dbReference type="ARBA" id="ARBA00022908"/>
    </source>
</evidence>
<dbReference type="InterPro" id="IPR013762">
    <property type="entry name" value="Integrase-like_cat_sf"/>
</dbReference>
<reference evidence="15 16" key="1">
    <citation type="journal article" date="2011" name="J. Bacteriol.">
        <title>Draft genome sequence of the thermoalkaliphilic Caldalkalibacillus thermarum strain TA2.A1.</title>
        <authorList>
            <person name="Kalamorz F."/>
            <person name="Keis S."/>
            <person name="McMillan D.G."/>
            <person name="Olsson K."/>
            <person name="Stanton J.A."/>
            <person name="Stockwell P."/>
            <person name="Black M.A."/>
            <person name="Klingeman D.M."/>
            <person name="Land M.L."/>
            <person name="Han C.S."/>
            <person name="Martin S.L."/>
            <person name="Becher S.A."/>
            <person name="Peddie C.J."/>
            <person name="Morgan H.W."/>
            <person name="Matthies D."/>
            <person name="Preiss L."/>
            <person name="Meier T."/>
            <person name="Brown S.D."/>
            <person name="Cook G.M."/>
        </authorList>
    </citation>
    <scope>NUCLEOTIDE SEQUENCE [LARGE SCALE GENOMIC DNA]</scope>
    <source>
        <strain evidence="15 16">TA2.A1</strain>
    </source>
</reference>
<evidence type="ECO:0000256" key="10">
    <source>
        <dbReference type="ARBA" id="ARBA00023306"/>
    </source>
</evidence>
<dbReference type="CDD" id="cd00798">
    <property type="entry name" value="INT_XerDC_C"/>
    <property type="match status" value="1"/>
</dbReference>
<dbReference type="InterPro" id="IPR023009">
    <property type="entry name" value="Tyrosine_recombinase_XerC/XerD"/>
</dbReference>
<dbReference type="EMBL" id="AFCE01000147">
    <property type="protein sequence ID" value="EGL82532.1"/>
    <property type="molecule type" value="Genomic_DNA"/>
</dbReference>
<keyword evidence="4 11" id="KW-0963">Cytoplasm</keyword>
<dbReference type="PROSITE" id="PS51900">
    <property type="entry name" value="CB"/>
    <property type="match status" value="1"/>
</dbReference>
<dbReference type="SUPFAM" id="SSF56349">
    <property type="entry name" value="DNA breaking-rejoining enzymes"/>
    <property type="match status" value="1"/>
</dbReference>